<evidence type="ECO:0000313" key="6">
    <source>
        <dbReference type="EMBL" id="EIT76052.1"/>
    </source>
</evidence>
<reference evidence="7" key="2">
    <citation type="submission" date="2012-06" db="EMBL/GenBank/DDBJ databases">
        <title>Comparative genomic analyses of Aspergillus oryzae 3.042 and A. oryzae RIB40 for soy-sauce fermentation.</title>
        <authorList>
            <person name="Zhao G."/>
            <person name="Hou L."/>
            <person name="Wang C."/>
            <person name="Cao X."/>
        </authorList>
    </citation>
    <scope>NUCLEOTIDE SEQUENCE [LARGE SCALE GENOMIC DNA]</scope>
    <source>
        <strain evidence="7">3.042</strain>
    </source>
</reference>
<evidence type="ECO:0000259" key="5">
    <source>
        <dbReference type="Pfam" id="PF00330"/>
    </source>
</evidence>
<dbReference type="InterPro" id="IPR015931">
    <property type="entry name" value="Acnase/IPM_dHydase_lsu_aba_1/3"/>
</dbReference>
<dbReference type="GO" id="GO:0046872">
    <property type="term" value="F:metal ion binding"/>
    <property type="evidence" value="ECO:0007669"/>
    <property type="project" value="UniProtKB-KW"/>
</dbReference>
<accession>I7ZVK1</accession>
<dbReference type="PANTHER" id="PTHR43822:SF2">
    <property type="entry name" value="HOMOACONITASE, MITOCHONDRIAL"/>
    <property type="match status" value="1"/>
</dbReference>
<dbReference type="InterPro" id="IPR001030">
    <property type="entry name" value="Acoase/IPM_deHydtase_lsu_aba"/>
</dbReference>
<name>I7ZVK1_ASPO3</name>
<dbReference type="GO" id="GO:0016829">
    <property type="term" value="F:lyase activity"/>
    <property type="evidence" value="ECO:0007669"/>
    <property type="project" value="UniProtKB-KW"/>
</dbReference>
<evidence type="ECO:0000256" key="1">
    <source>
        <dbReference type="ARBA" id="ARBA00022723"/>
    </source>
</evidence>
<proteinExistence type="predicted"/>
<protein>
    <recommendedName>
        <fullName evidence="5">Aconitase/3-isopropylmalate dehydratase large subunit alpha/beta/alpha domain-containing protein</fullName>
    </recommendedName>
</protein>
<dbReference type="EMBL" id="AKHY01000171">
    <property type="protein sequence ID" value="EIT76052.1"/>
    <property type="molecule type" value="Genomic_DNA"/>
</dbReference>
<evidence type="ECO:0000313" key="7">
    <source>
        <dbReference type="Proteomes" id="UP000002812"/>
    </source>
</evidence>
<reference evidence="6 7" key="1">
    <citation type="journal article" date="2012" name="Eukaryot. Cell">
        <title>Draft genome sequence of Aspergillus oryzae strain 3.042.</title>
        <authorList>
            <person name="Zhao G."/>
            <person name="Yao Y."/>
            <person name="Qi W."/>
            <person name="Wang C."/>
            <person name="Hou L."/>
            <person name="Zeng B."/>
            <person name="Cao X."/>
        </authorList>
    </citation>
    <scope>NUCLEOTIDE SEQUENCE [LARGE SCALE GENOMIC DNA]</scope>
    <source>
        <strain evidence="6 7">3.042</strain>
    </source>
</reference>
<keyword evidence="1" id="KW-0479">Metal-binding</keyword>
<gene>
    <name evidence="6" type="ORF">Ao3042_07984</name>
</gene>
<dbReference type="PANTHER" id="PTHR43822">
    <property type="entry name" value="HOMOACONITASE, MITOCHONDRIAL-RELATED"/>
    <property type="match status" value="1"/>
</dbReference>
<dbReference type="Pfam" id="PF00330">
    <property type="entry name" value="Aconitase"/>
    <property type="match status" value="1"/>
</dbReference>
<evidence type="ECO:0000256" key="3">
    <source>
        <dbReference type="ARBA" id="ARBA00023014"/>
    </source>
</evidence>
<dbReference type="OrthoDB" id="419183at2759"/>
<comment type="caution">
    <text evidence="6">The sequence shown here is derived from an EMBL/GenBank/DDBJ whole genome shotgun (WGS) entry which is preliminary data.</text>
</comment>
<keyword evidence="4" id="KW-0456">Lyase</keyword>
<dbReference type="GO" id="GO:0051536">
    <property type="term" value="F:iron-sulfur cluster binding"/>
    <property type="evidence" value="ECO:0007669"/>
    <property type="project" value="UniProtKB-KW"/>
</dbReference>
<dbReference type="AlphaFoldDB" id="I7ZVK1"/>
<sequence length="152" mass="16585">MKPDDDAQYVGTHQIDLSKVQSFIAKYPRPDDVVPVVDCEGMELDGCFIGACTTTEEDLILAALVLEQGLKGGMRPSVKGKRKVVPGSMTILFQLRQLGLIDVYQEAGFDIGMSADQAAPGEVWLSSQNRNFENRMGKGTVQACVANRSLIY</sequence>
<dbReference type="GO" id="GO:0043436">
    <property type="term" value="P:oxoacid metabolic process"/>
    <property type="evidence" value="ECO:0007669"/>
    <property type="project" value="UniProtKB-ARBA"/>
</dbReference>
<keyword evidence="2" id="KW-0408">Iron</keyword>
<dbReference type="Proteomes" id="UP000002812">
    <property type="component" value="Unassembled WGS sequence"/>
</dbReference>
<organism evidence="6 7">
    <name type="scientific">Aspergillus oryzae (strain 3.042)</name>
    <name type="common">Yellow koji mold</name>
    <dbReference type="NCBI Taxonomy" id="1160506"/>
    <lineage>
        <taxon>Eukaryota</taxon>
        <taxon>Fungi</taxon>
        <taxon>Dikarya</taxon>
        <taxon>Ascomycota</taxon>
        <taxon>Pezizomycotina</taxon>
        <taxon>Eurotiomycetes</taxon>
        <taxon>Eurotiomycetidae</taxon>
        <taxon>Eurotiales</taxon>
        <taxon>Aspergillaceae</taxon>
        <taxon>Aspergillus</taxon>
        <taxon>Aspergillus subgen. Circumdati</taxon>
    </lineage>
</organism>
<feature type="domain" description="Aconitase/3-isopropylmalate dehydratase large subunit alpha/beta/alpha" evidence="5">
    <location>
        <begin position="40"/>
        <end position="142"/>
    </location>
</feature>
<dbReference type="Gene3D" id="3.30.499.10">
    <property type="entry name" value="Aconitase, domain 3"/>
    <property type="match status" value="1"/>
</dbReference>
<dbReference type="SUPFAM" id="SSF53732">
    <property type="entry name" value="Aconitase iron-sulfur domain"/>
    <property type="match status" value="1"/>
</dbReference>
<evidence type="ECO:0000256" key="4">
    <source>
        <dbReference type="ARBA" id="ARBA00023239"/>
    </source>
</evidence>
<dbReference type="InterPro" id="IPR036008">
    <property type="entry name" value="Aconitase_4Fe-4S_dom"/>
</dbReference>
<dbReference type="HOGENOM" id="CLU_1645073_0_0_1"/>
<evidence type="ECO:0000256" key="2">
    <source>
        <dbReference type="ARBA" id="ARBA00023004"/>
    </source>
</evidence>
<keyword evidence="3" id="KW-0411">Iron-sulfur</keyword>
<dbReference type="InterPro" id="IPR050067">
    <property type="entry name" value="IPM_dehydratase_rel_enz"/>
</dbReference>